<dbReference type="GO" id="GO:0003677">
    <property type="term" value="F:DNA binding"/>
    <property type="evidence" value="ECO:0007669"/>
    <property type="project" value="InterPro"/>
</dbReference>
<dbReference type="GO" id="GO:0006355">
    <property type="term" value="P:regulation of DNA-templated transcription"/>
    <property type="evidence" value="ECO:0007669"/>
    <property type="project" value="InterPro"/>
</dbReference>
<proteinExistence type="predicted"/>
<comment type="caution">
    <text evidence="1">The sequence shown here is derived from an EMBL/GenBank/DDBJ whole genome shotgun (WGS) entry which is preliminary data.</text>
</comment>
<dbReference type="RefSeq" id="WP_133466352.1">
    <property type="nucleotide sequence ID" value="NZ_SNWI01000009.1"/>
</dbReference>
<dbReference type="SUPFAM" id="SSF55785">
    <property type="entry name" value="PYP-like sensor domain (PAS domain)"/>
    <property type="match status" value="1"/>
</dbReference>
<evidence type="ECO:0000313" key="1">
    <source>
        <dbReference type="EMBL" id="TDN97771.1"/>
    </source>
</evidence>
<dbReference type="EMBL" id="SNWI01000009">
    <property type="protein sequence ID" value="TDN97771.1"/>
    <property type="molecule type" value="Genomic_DNA"/>
</dbReference>
<accession>A0A4R6GR23</accession>
<dbReference type="Gene3D" id="3.30.450.20">
    <property type="entry name" value="PAS domain"/>
    <property type="match status" value="1"/>
</dbReference>
<name>A0A4R6GR23_9BACT</name>
<reference evidence="1 2" key="1">
    <citation type="submission" date="2019-03" db="EMBL/GenBank/DDBJ databases">
        <title>Freshwater and sediment microbial communities from various areas in North America, analyzing microbe dynamics in response to fracking.</title>
        <authorList>
            <person name="Lamendella R."/>
        </authorList>
    </citation>
    <scope>NUCLEOTIDE SEQUENCE [LARGE SCALE GENOMIC DNA]</scope>
    <source>
        <strain evidence="1 2">114D</strain>
    </source>
</reference>
<organism evidence="1 2">
    <name type="scientific">Sunxiuqinia elliptica</name>
    <dbReference type="NCBI Taxonomy" id="655355"/>
    <lineage>
        <taxon>Bacteria</taxon>
        <taxon>Pseudomonadati</taxon>
        <taxon>Bacteroidota</taxon>
        <taxon>Bacteroidia</taxon>
        <taxon>Marinilabiliales</taxon>
        <taxon>Prolixibacteraceae</taxon>
        <taxon>Sunxiuqinia</taxon>
    </lineage>
</organism>
<gene>
    <name evidence="1" type="ORF">DET52_109174</name>
</gene>
<protein>
    <submittedName>
        <fullName evidence="1">PAS domain S-box-containing protein</fullName>
    </submittedName>
</protein>
<dbReference type="InterPro" id="IPR000014">
    <property type="entry name" value="PAS"/>
</dbReference>
<dbReference type="SUPFAM" id="SSF46894">
    <property type="entry name" value="C-terminal effector domain of the bipartite response regulators"/>
    <property type="match status" value="1"/>
</dbReference>
<evidence type="ECO:0000313" key="2">
    <source>
        <dbReference type="Proteomes" id="UP000294848"/>
    </source>
</evidence>
<dbReference type="Proteomes" id="UP000294848">
    <property type="component" value="Unassembled WGS sequence"/>
</dbReference>
<dbReference type="InterPro" id="IPR016032">
    <property type="entry name" value="Sig_transdc_resp-reg_C-effctor"/>
</dbReference>
<dbReference type="NCBIfam" id="TIGR00229">
    <property type="entry name" value="sensory_box"/>
    <property type="match status" value="1"/>
</dbReference>
<sequence length="238" mass="27728">MFDIKLECIIDKLERNQVDAEFIVKKSGELIAFNQRAVDLFGYSCKAEMEKLHLKDLVPDDFAGLLPGEISIEHLTKGEFLPRVNKRKNGSLFSSFVKTWPIIIGEESYVRTTVKERFANRNIKQLMLEQNVEVLKCELIREKNKNFCLQLGTNQQQRINHDLCRILRELHPNLNHKDIELASLISFNFETKAIASIQNICLNSVYVARKRLRKKLNLEKTQNLDRYLKQLIDSHADD</sequence>
<dbReference type="AlphaFoldDB" id="A0A4R6GR23"/>
<dbReference type="InterPro" id="IPR035965">
    <property type="entry name" value="PAS-like_dom_sf"/>
</dbReference>
<dbReference type="OrthoDB" id="1523128at2"/>